<dbReference type="RefSeq" id="WP_003602959.1">
    <property type="nucleotide sequence ID" value="NZ_AQVS01000034.1"/>
</dbReference>
<evidence type="ECO:0000256" key="3">
    <source>
        <dbReference type="ARBA" id="ARBA00023172"/>
    </source>
</evidence>
<proteinExistence type="inferred from homology"/>
<name>A0A422LTT3_LACPA</name>
<evidence type="ECO:0000256" key="2">
    <source>
        <dbReference type="ARBA" id="ARBA00023125"/>
    </source>
</evidence>
<accession>A0A422LTT3</accession>
<dbReference type="AlphaFoldDB" id="A0A422LTT3"/>
<dbReference type="Proteomes" id="UP000284123">
    <property type="component" value="Unassembled WGS sequence"/>
</dbReference>
<dbReference type="EMBL" id="LKGI01000060">
    <property type="protein sequence ID" value="RNE30657.1"/>
    <property type="molecule type" value="Genomic_DNA"/>
</dbReference>
<organism evidence="4 5">
    <name type="scientific">Lacticaseibacillus paracasei</name>
    <name type="common">Lactobacillus paracasei</name>
    <dbReference type="NCBI Taxonomy" id="1597"/>
    <lineage>
        <taxon>Bacteria</taxon>
        <taxon>Bacillati</taxon>
        <taxon>Bacillota</taxon>
        <taxon>Bacilli</taxon>
        <taxon>Lactobacillales</taxon>
        <taxon>Lactobacillaceae</taxon>
        <taxon>Lacticaseibacillus</taxon>
    </lineage>
</organism>
<dbReference type="Pfam" id="PF00589">
    <property type="entry name" value="Phage_integrase"/>
    <property type="match status" value="1"/>
</dbReference>
<dbReference type="GO" id="GO:0006310">
    <property type="term" value="P:DNA recombination"/>
    <property type="evidence" value="ECO:0007669"/>
    <property type="project" value="UniProtKB-KW"/>
</dbReference>
<reference evidence="4 5" key="1">
    <citation type="journal article" date="2018" name="Front. Microbiol.">
        <title>Conversion of Methionine to Cysteine in Lactobacillus paracasei Depends on the Highly Mobile cysK-ctl-cysE Gene Cluster.</title>
        <authorList>
            <person name="Wuthrich D."/>
            <person name="Irmler S."/>
            <person name="Berthoud H."/>
            <person name="Guggenbuhl B."/>
            <person name="Eugster E."/>
            <person name="Bruggmann R."/>
        </authorList>
    </citation>
    <scope>NUCLEOTIDE SEQUENCE [LARGE SCALE GENOMIC DNA]</scope>
    <source>
        <strain evidence="4 5">FAM6012</strain>
    </source>
</reference>
<dbReference type="PANTHER" id="PTHR30349:SF64">
    <property type="entry name" value="PROPHAGE INTEGRASE INTD-RELATED"/>
    <property type="match status" value="1"/>
</dbReference>
<gene>
    <name evidence="4" type="ORF">FAM6012_01567</name>
</gene>
<evidence type="ECO:0000313" key="4">
    <source>
        <dbReference type="EMBL" id="RNE30657.1"/>
    </source>
</evidence>
<dbReference type="Gene3D" id="1.10.150.130">
    <property type="match status" value="1"/>
</dbReference>
<protein>
    <submittedName>
        <fullName evidence="4">Integrase</fullName>
    </submittedName>
</protein>
<dbReference type="PROSITE" id="PS51898">
    <property type="entry name" value="TYR_RECOMBINASE"/>
    <property type="match status" value="1"/>
</dbReference>
<dbReference type="InterPro" id="IPR050090">
    <property type="entry name" value="Tyrosine_recombinase_XerCD"/>
</dbReference>
<evidence type="ECO:0000313" key="5">
    <source>
        <dbReference type="Proteomes" id="UP000284123"/>
    </source>
</evidence>
<dbReference type="GO" id="GO:0003677">
    <property type="term" value="F:DNA binding"/>
    <property type="evidence" value="ECO:0007669"/>
    <property type="project" value="UniProtKB-KW"/>
</dbReference>
<dbReference type="SUPFAM" id="SSF56349">
    <property type="entry name" value="DNA breaking-rejoining enzymes"/>
    <property type="match status" value="1"/>
</dbReference>
<dbReference type="InterPro" id="IPR013762">
    <property type="entry name" value="Integrase-like_cat_sf"/>
</dbReference>
<dbReference type="GO" id="GO:0015074">
    <property type="term" value="P:DNA integration"/>
    <property type="evidence" value="ECO:0007669"/>
    <property type="project" value="InterPro"/>
</dbReference>
<dbReference type="CDD" id="cd01189">
    <property type="entry name" value="INT_ICEBs1_C_like"/>
    <property type="match status" value="1"/>
</dbReference>
<evidence type="ECO:0000256" key="1">
    <source>
        <dbReference type="ARBA" id="ARBA00008857"/>
    </source>
</evidence>
<dbReference type="InterPro" id="IPR010998">
    <property type="entry name" value="Integrase_recombinase_N"/>
</dbReference>
<comment type="caution">
    <text evidence="4">The sequence shown here is derived from an EMBL/GenBank/DDBJ whole genome shotgun (WGS) entry which is preliminary data.</text>
</comment>
<comment type="similarity">
    <text evidence="1">Belongs to the 'phage' integrase family.</text>
</comment>
<dbReference type="InterPro" id="IPR002104">
    <property type="entry name" value="Integrase_catalytic"/>
</dbReference>
<keyword evidence="3" id="KW-0233">DNA recombination</keyword>
<dbReference type="PANTHER" id="PTHR30349">
    <property type="entry name" value="PHAGE INTEGRASE-RELATED"/>
    <property type="match status" value="1"/>
</dbReference>
<sequence length="308" mass="35584">MNLRTQKFHMYFKQWIELYKEGAVRPVTYQKYQMSHKHLVTLAPDLHMDELKRRTYQELINEFAANHEKQTTLDFHHHLKAAILDALDECILEQDPTRKVVIKGTVLRVHKVKFLNQHELTKLLALLDLDHGLDWDYFLLLIAKTGLRFGEALGVTPMDFDMAKLTLTINKTWDYKSATGSFAETKNTASVRKVPLDWQVAMQFATQIKSLPQDKPIFVTDGQRVYNETANDILERKCKRASIPVISIHGLRHTHASLLLYAGVSVGSVARRLGHANMSTTQKTYLHIIQELENQDNDKIMRYLTSLM</sequence>
<dbReference type="Gene3D" id="1.10.443.10">
    <property type="entry name" value="Intergrase catalytic core"/>
    <property type="match status" value="1"/>
</dbReference>
<keyword evidence="2" id="KW-0238">DNA-binding</keyword>
<dbReference type="InterPro" id="IPR011010">
    <property type="entry name" value="DNA_brk_join_enz"/>
</dbReference>